<feature type="domain" description="RING-type" evidence="6">
    <location>
        <begin position="146"/>
        <end position="187"/>
    </location>
</feature>
<evidence type="ECO:0000259" key="6">
    <source>
        <dbReference type="PROSITE" id="PS50089"/>
    </source>
</evidence>
<dbReference type="Pfam" id="PF13639">
    <property type="entry name" value="zf-RING_2"/>
    <property type="match status" value="1"/>
</dbReference>
<evidence type="ECO:0000313" key="8">
    <source>
        <dbReference type="Proteomes" id="UP001279734"/>
    </source>
</evidence>
<feature type="region of interest" description="Disordered" evidence="5">
    <location>
        <begin position="1"/>
        <end position="35"/>
    </location>
</feature>
<dbReference type="PANTHER" id="PTHR45931:SF3">
    <property type="entry name" value="RING ZINC FINGER-CONTAINING PROTEIN"/>
    <property type="match status" value="1"/>
</dbReference>
<keyword evidence="3" id="KW-0862">Zinc</keyword>
<accession>A0AAD3XHD5</accession>
<dbReference type="GO" id="GO:0005634">
    <property type="term" value="C:nucleus"/>
    <property type="evidence" value="ECO:0007669"/>
    <property type="project" value="TreeGrafter"/>
</dbReference>
<proteinExistence type="predicted"/>
<evidence type="ECO:0000256" key="4">
    <source>
        <dbReference type="PROSITE-ProRule" id="PRU00175"/>
    </source>
</evidence>
<dbReference type="SMART" id="SM00184">
    <property type="entry name" value="RING"/>
    <property type="match status" value="1"/>
</dbReference>
<dbReference type="GO" id="GO:0008270">
    <property type="term" value="F:zinc ion binding"/>
    <property type="evidence" value="ECO:0007669"/>
    <property type="project" value="UniProtKB-KW"/>
</dbReference>
<keyword evidence="2 4" id="KW-0863">Zinc-finger</keyword>
<gene>
    <name evidence="7" type="ORF">Nepgr_006443</name>
</gene>
<protein>
    <recommendedName>
        <fullName evidence="6">RING-type domain-containing protein</fullName>
    </recommendedName>
</protein>
<name>A0AAD3XHD5_NEPGR</name>
<keyword evidence="8" id="KW-1185">Reference proteome</keyword>
<dbReference type="InterPro" id="IPR001841">
    <property type="entry name" value="Znf_RING"/>
</dbReference>
<sequence length="194" mass="21742">MAGVFPPVESARRRIRQSSGSPSSAGHGHSRRSSACRFTGNHETHVISPSYLQRSAVSRACIDEMLGDSARVAKARLDDRLGAHRKLEIRRNNSDVDEETLRIVNGRTTTTTRELQTEVFGSKKSGGSKRFSWAKLGWKPWEQEDCAVCLEEFVVGENLVNLPCAHKFHSRCFLPWLQNNSHCPCCRSAIFSQN</sequence>
<dbReference type="InterPro" id="IPR013083">
    <property type="entry name" value="Znf_RING/FYVE/PHD"/>
</dbReference>
<dbReference type="PANTHER" id="PTHR45931">
    <property type="entry name" value="SI:CH211-59O9.10"/>
    <property type="match status" value="1"/>
</dbReference>
<comment type="caution">
    <text evidence="7">The sequence shown here is derived from an EMBL/GenBank/DDBJ whole genome shotgun (WGS) entry which is preliminary data.</text>
</comment>
<evidence type="ECO:0000256" key="2">
    <source>
        <dbReference type="ARBA" id="ARBA00022771"/>
    </source>
</evidence>
<feature type="compositionally biased region" description="Low complexity" evidence="5">
    <location>
        <begin position="17"/>
        <end position="27"/>
    </location>
</feature>
<dbReference type="EMBL" id="BSYO01000005">
    <property type="protein sequence ID" value="GMH04603.1"/>
    <property type="molecule type" value="Genomic_DNA"/>
</dbReference>
<evidence type="ECO:0000313" key="7">
    <source>
        <dbReference type="EMBL" id="GMH04603.1"/>
    </source>
</evidence>
<dbReference type="FunFam" id="3.30.40.10:FF:000611">
    <property type="entry name" value="Zinc finger family protein"/>
    <property type="match status" value="1"/>
</dbReference>
<dbReference type="Proteomes" id="UP001279734">
    <property type="component" value="Unassembled WGS sequence"/>
</dbReference>
<dbReference type="Gene3D" id="3.30.40.10">
    <property type="entry name" value="Zinc/RING finger domain, C3HC4 (zinc finger)"/>
    <property type="match status" value="1"/>
</dbReference>
<keyword evidence="1" id="KW-0479">Metal-binding</keyword>
<dbReference type="GO" id="GO:0061630">
    <property type="term" value="F:ubiquitin protein ligase activity"/>
    <property type="evidence" value="ECO:0007669"/>
    <property type="project" value="TreeGrafter"/>
</dbReference>
<dbReference type="InterPro" id="IPR051834">
    <property type="entry name" value="RING_finger_E3_ligase"/>
</dbReference>
<dbReference type="PROSITE" id="PS50089">
    <property type="entry name" value="ZF_RING_2"/>
    <property type="match status" value="1"/>
</dbReference>
<dbReference type="AlphaFoldDB" id="A0AAD3XHD5"/>
<organism evidence="7 8">
    <name type="scientific">Nepenthes gracilis</name>
    <name type="common">Slender pitcher plant</name>
    <dbReference type="NCBI Taxonomy" id="150966"/>
    <lineage>
        <taxon>Eukaryota</taxon>
        <taxon>Viridiplantae</taxon>
        <taxon>Streptophyta</taxon>
        <taxon>Embryophyta</taxon>
        <taxon>Tracheophyta</taxon>
        <taxon>Spermatophyta</taxon>
        <taxon>Magnoliopsida</taxon>
        <taxon>eudicotyledons</taxon>
        <taxon>Gunneridae</taxon>
        <taxon>Pentapetalae</taxon>
        <taxon>Caryophyllales</taxon>
        <taxon>Nepenthaceae</taxon>
        <taxon>Nepenthes</taxon>
    </lineage>
</organism>
<evidence type="ECO:0000256" key="1">
    <source>
        <dbReference type="ARBA" id="ARBA00022723"/>
    </source>
</evidence>
<evidence type="ECO:0000256" key="5">
    <source>
        <dbReference type="SAM" id="MobiDB-lite"/>
    </source>
</evidence>
<reference evidence="7" key="1">
    <citation type="submission" date="2023-05" db="EMBL/GenBank/DDBJ databases">
        <title>Nepenthes gracilis genome sequencing.</title>
        <authorList>
            <person name="Fukushima K."/>
        </authorList>
    </citation>
    <scope>NUCLEOTIDE SEQUENCE</scope>
    <source>
        <strain evidence="7">SING2019-196</strain>
    </source>
</reference>
<dbReference type="SUPFAM" id="SSF57850">
    <property type="entry name" value="RING/U-box"/>
    <property type="match status" value="1"/>
</dbReference>
<dbReference type="GO" id="GO:0006511">
    <property type="term" value="P:ubiquitin-dependent protein catabolic process"/>
    <property type="evidence" value="ECO:0007669"/>
    <property type="project" value="TreeGrafter"/>
</dbReference>
<evidence type="ECO:0000256" key="3">
    <source>
        <dbReference type="ARBA" id="ARBA00022833"/>
    </source>
</evidence>
<dbReference type="CDD" id="cd16454">
    <property type="entry name" value="RING-H2_PA-TM-RING"/>
    <property type="match status" value="1"/>
</dbReference>